<dbReference type="PANTHER" id="PTHR16223:SF177">
    <property type="entry name" value="TRANSCRIPTION FACTOR BHLH129"/>
    <property type="match status" value="1"/>
</dbReference>
<feature type="domain" description="BHLH" evidence="8">
    <location>
        <begin position="232"/>
        <end position="282"/>
    </location>
</feature>
<dbReference type="InterPro" id="IPR036638">
    <property type="entry name" value="HLH_DNA-bd_sf"/>
</dbReference>
<keyword evidence="4" id="KW-0804">Transcription</keyword>
<comment type="caution">
    <text evidence="9">The sequence shown here is derived from an EMBL/GenBank/DDBJ whole genome shotgun (WGS) entry which is preliminary data.</text>
</comment>
<dbReference type="OrthoDB" id="2019494at2759"/>
<feature type="compositionally biased region" description="Low complexity" evidence="7">
    <location>
        <begin position="1"/>
        <end position="13"/>
    </location>
</feature>
<gene>
    <name evidence="9" type="ORF">SHERM_05954</name>
</gene>
<keyword evidence="3" id="KW-0238">DNA-binding</keyword>
<evidence type="ECO:0000256" key="5">
    <source>
        <dbReference type="ARBA" id="ARBA00023242"/>
    </source>
</evidence>
<evidence type="ECO:0000313" key="9">
    <source>
        <dbReference type="EMBL" id="CAA0839386.1"/>
    </source>
</evidence>
<name>A0A9N7RSA1_STRHE</name>
<comment type="subcellular location">
    <subcellularLocation>
        <location evidence="1">Nucleus</location>
    </subcellularLocation>
</comment>
<dbReference type="Gene3D" id="4.10.280.10">
    <property type="entry name" value="Helix-loop-helix DNA-binding domain"/>
    <property type="match status" value="1"/>
</dbReference>
<evidence type="ECO:0000313" key="10">
    <source>
        <dbReference type="Proteomes" id="UP001153555"/>
    </source>
</evidence>
<dbReference type="GO" id="GO:0000978">
    <property type="term" value="F:RNA polymerase II cis-regulatory region sequence-specific DNA binding"/>
    <property type="evidence" value="ECO:0007669"/>
    <property type="project" value="TreeGrafter"/>
</dbReference>
<sequence length="306" mass="33901">MNNNENNNNNNNNPSSQGSSLMRYGSAPTSLLDAALVDLDSFVARPLQRHNAYTTSSSSSSSPLIRHSSSPAGFLNDYLPPSDAEAGFSITRGIGNNYNSKGIAEEDKPGVSRMNSRLNFSHSKESLSRISEEIENNADSDTHDNNNKARSSRSNNTSTCFTMGLWDNDNHPLTFSVSPTKQPKHPNTMDNMESQQFQFGMSQGALEFTPMDKFMNIPQDSVPCKIRAKRGCATHPRSIAERERRTRISGKLKKLQDLVPNMDKQTSYADMLDLAVQHIKSLQNQVQQLNDELDGCTCGCKKTTPF</sequence>
<dbReference type="Proteomes" id="UP001153555">
    <property type="component" value="Unassembled WGS sequence"/>
</dbReference>
<evidence type="ECO:0000256" key="1">
    <source>
        <dbReference type="ARBA" id="ARBA00004123"/>
    </source>
</evidence>
<organism evidence="9 10">
    <name type="scientific">Striga hermonthica</name>
    <name type="common">Purple witchweed</name>
    <name type="synonym">Buchnera hermonthica</name>
    <dbReference type="NCBI Taxonomy" id="68872"/>
    <lineage>
        <taxon>Eukaryota</taxon>
        <taxon>Viridiplantae</taxon>
        <taxon>Streptophyta</taxon>
        <taxon>Embryophyta</taxon>
        <taxon>Tracheophyta</taxon>
        <taxon>Spermatophyta</taxon>
        <taxon>Magnoliopsida</taxon>
        <taxon>eudicotyledons</taxon>
        <taxon>Gunneridae</taxon>
        <taxon>Pentapetalae</taxon>
        <taxon>asterids</taxon>
        <taxon>lamiids</taxon>
        <taxon>Lamiales</taxon>
        <taxon>Orobanchaceae</taxon>
        <taxon>Buchnereae</taxon>
        <taxon>Striga</taxon>
    </lineage>
</organism>
<accession>A0A9N7RSA1</accession>
<keyword evidence="10" id="KW-1185">Reference proteome</keyword>
<keyword evidence="5" id="KW-0539">Nucleus</keyword>
<dbReference type="SMART" id="SM00353">
    <property type="entry name" value="HLH"/>
    <property type="match status" value="1"/>
</dbReference>
<feature type="compositionally biased region" description="Basic and acidic residues" evidence="7">
    <location>
        <begin position="122"/>
        <end position="132"/>
    </location>
</feature>
<evidence type="ECO:0000259" key="8">
    <source>
        <dbReference type="PROSITE" id="PS50888"/>
    </source>
</evidence>
<reference evidence="9" key="1">
    <citation type="submission" date="2019-12" db="EMBL/GenBank/DDBJ databases">
        <authorList>
            <person name="Scholes J."/>
        </authorList>
    </citation>
    <scope>NUCLEOTIDE SEQUENCE</scope>
</reference>
<dbReference type="Pfam" id="PF00010">
    <property type="entry name" value="HLH"/>
    <property type="match status" value="1"/>
</dbReference>
<evidence type="ECO:0000256" key="7">
    <source>
        <dbReference type="SAM" id="MobiDB-lite"/>
    </source>
</evidence>
<dbReference type="InterPro" id="IPR045239">
    <property type="entry name" value="bHLH95_bHLH"/>
</dbReference>
<dbReference type="AlphaFoldDB" id="A0A9N7RSA1"/>
<dbReference type="SUPFAM" id="SSF47459">
    <property type="entry name" value="HLH, helix-loop-helix DNA-binding domain"/>
    <property type="match status" value="1"/>
</dbReference>
<dbReference type="PANTHER" id="PTHR16223">
    <property type="entry name" value="TRANSCRIPTION FACTOR BHLH83-RELATED"/>
    <property type="match status" value="1"/>
</dbReference>
<dbReference type="FunFam" id="4.10.280.10:FF:000021">
    <property type="entry name" value="Transcription factor bHLH130 family"/>
    <property type="match status" value="1"/>
</dbReference>
<feature type="region of interest" description="Disordered" evidence="7">
    <location>
        <begin position="93"/>
        <end position="156"/>
    </location>
</feature>
<evidence type="ECO:0000256" key="4">
    <source>
        <dbReference type="ARBA" id="ARBA00023163"/>
    </source>
</evidence>
<keyword evidence="6" id="KW-0175">Coiled coil</keyword>
<protein>
    <submittedName>
        <fullName evidence="9">Transcription factor bHLH129</fullName>
    </submittedName>
</protein>
<evidence type="ECO:0000256" key="6">
    <source>
        <dbReference type="SAM" id="Coils"/>
    </source>
</evidence>
<feature type="region of interest" description="Disordered" evidence="7">
    <location>
        <begin position="1"/>
        <end position="24"/>
    </location>
</feature>
<dbReference type="GO" id="GO:0005634">
    <property type="term" value="C:nucleus"/>
    <property type="evidence" value="ECO:0007669"/>
    <property type="project" value="UniProtKB-SubCell"/>
</dbReference>
<dbReference type="EMBL" id="CACSLK010031421">
    <property type="protein sequence ID" value="CAA0839386.1"/>
    <property type="molecule type" value="Genomic_DNA"/>
</dbReference>
<dbReference type="InterPro" id="IPR045843">
    <property type="entry name" value="IND-like"/>
</dbReference>
<dbReference type="CDD" id="cd11393">
    <property type="entry name" value="bHLH_AtbHLH_like"/>
    <property type="match status" value="1"/>
</dbReference>
<dbReference type="PROSITE" id="PS50888">
    <property type="entry name" value="BHLH"/>
    <property type="match status" value="1"/>
</dbReference>
<dbReference type="InterPro" id="IPR011598">
    <property type="entry name" value="bHLH_dom"/>
</dbReference>
<proteinExistence type="predicted"/>
<evidence type="ECO:0000256" key="3">
    <source>
        <dbReference type="ARBA" id="ARBA00023125"/>
    </source>
</evidence>
<keyword evidence="2" id="KW-0805">Transcription regulation</keyword>
<evidence type="ECO:0000256" key="2">
    <source>
        <dbReference type="ARBA" id="ARBA00023015"/>
    </source>
</evidence>
<feature type="coiled-coil region" evidence="6">
    <location>
        <begin position="272"/>
        <end position="299"/>
    </location>
</feature>
<dbReference type="GO" id="GO:0000981">
    <property type="term" value="F:DNA-binding transcription factor activity, RNA polymerase II-specific"/>
    <property type="evidence" value="ECO:0007669"/>
    <property type="project" value="TreeGrafter"/>
</dbReference>
<dbReference type="GO" id="GO:0046983">
    <property type="term" value="F:protein dimerization activity"/>
    <property type="evidence" value="ECO:0007669"/>
    <property type="project" value="InterPro"/>
</dbReference>